<reference evidence="4 5" key="1">
    <citation type="submission" date="2014-03" db="EMBL/GenBank/DDBJ databases">
        <title>Genomics of Bifidobacteria.</title>
        <authorList>
            <person name="Ventura M."/>
            <person name="Milani C."/>
            <person name="Lugli G.A."/>
        </authorList>
    </citation>
    <scope>NUCLEOTIDE SEQUENCE [LARGE SCALE GENOMIC DNA]</scope>
    <source>
        <strain evidence="4 5">LMG 11586</strain>
    </source>
</reference>
<feature type="region of interest" description="Disordered" evidence="2">
    <location>
        <begin position="312"/>
        <end position="343"/>
    </location>
</feature>
<dbReference type="eggNOG" id="COG1716">
    <property type="taxonomic scope" value="Bacteria"/>
</dbReference>
<dbReference type="RefSeq" id="WP_033505300.1">
    <property type="nucleotide sequence ID" value="NZ_JGYX01000005.1"/>
</dbReference>
<dbReference type="AlphaFoldDB" id="A0A087ANS4"/>
<feature type="domain" description="FHA" evidence="3">
    <location>
        <begin position="27"/>
        <end position="82"/>
    </location>
</feature>
<dbReference type="InterPro" id="IPR057893">
    <property type="entry name" value="LRV_2"/>
</dbReference>
<dbReference type="PROSITE" id="PS50006">
    <property type="entry name" value="FHA_DOMAIN"/>
    <property type="match status" value="1"/>
</dbReference>
<comment type="caution">
    <text evidence="4">The sequence shown here is derived from an EMBL/GenBank/DDBJ whole genome shotgun (WGS) entry which is preliminary data.</text>
</comment>
<proteinExistence type="predicted"/>
<evidence type="ECO:0000313" key="5">
    <source>
        <dbReference type="Proteomes" id="UP000029046"/>
    </source>
</evidence>
<dbReference type="InterPro" id="IPR000253">
    <property type="entry name" value="FHA_dom"/>
</dbReference>
<accession>A0A087ANS4</accession>
<evidence type="ECO:0000256" key="2">
    <source>
        <dbReference type="SAM" id="MobiDB-lite"/>
    </source>
</evidence>
<dbReference type="Proteomes" id="UP000029046">
    <property type="component" value="Unassembled WGS sequence"/>
</dbReference>
<keyword evidence="1" id="KW-0597">Phosphoprotein</keyword>
<dbReference type="SMART" id="SM00240">
    <property type="entry name" value="FHA"/>
    <property type="match status" value="1"/>
</dbReference>
<gene>
    <name evidence="4" type="ORF">BIGA_1015</name>
</gene>
<organism evidence="4 5">
    <name type="scientific">Bifidobacterium pullorum subsp. gallinarum</name>
    <dbReference type="NCBI Taxonomy" id="78344"/>
    <lineage>
        <taxon>Bacteria</taxon>
        <taxon>Bacillati</taxon>
        <taxon>Actinomycetota</taxon>
        <taxon>Actinomycetes</taxon>
        <taxon>Bifidobacteriales</taxon>
        <taxon>Bifidobacteriaceae</taxon>
        <taxon>Bifidobacterium</taxon>
    </lineage>
</organism>
<evidence type="ECO:0000313" key="4">
    <source>
        <dbReference type="EMBL" id="KFI60424.1"/>
    </source>
</evidence>
<dbReference type="EMBL" id="JGYX01000005">
    <property type="protein sequence ID" value="KFI60424.1"/>
    <property type="molecule type" value="Genomic_DNA"/>
</dbReference>
<protein>
    <submittedName>
        <fullName evidence="4">FHA domain-containing protein</fullName>
    </submittedName>
</protein>
<name>A0A087ANS4_9BIFI</name>
<feature type="compositionally biased region" description="Basic and acidic residues" evidence="2">
    <location>
        <begin position="319"/>
        <end position="330"/>
    </location>
</feature>
<keyword evidence="5" id="KW-1185">Reference proteome</keyword>
<sequence>MNEETTLQWVIRANGSEVGRVSPSHSVEIGRKPLRPLADDGMSRIDVPDETRSMSKRHAVFSVSENGAANVRDMASTNGTYVVRDDGGLMRLPQSVDFLLPTSPVRMQFGDVPVDFTRVEQEAPEEPQPAVPDLFDYAVGEGRQEPDAADMSVDDILDLRAGEPTSMFQADSVKHRAQELDAAQHQTFEPFPFEQAAVPLTIMPETEQEGAPRDLFEDAQSAGVDAENLHLDEEPVDDNPTAPQRVDSVWTLVAEQQDGQAESEPASEPQSASEEQAVPDTQPAVEEARPSEEPADDPAAGVPLVFTAMTADQPSSMPDLDREPAAREEPAPTESVPEESEPAGIAESFTPAFEPGSVFERVSQGGFAPPEPAVQIDGMTSDDAKRTTDFTMQFEMARHPQLLPFLAMNPSLYDDLYAWLAAQGNQDIDEALSRNEGYQEYRRAVGK</sequence>
<dbReference type="Gene3D" id="2.60.200.20">
    <property type="match status" value="1"/>
</dbReference>
<dbReference type="InterPro" id="IPR008984">
    <property type="entry name" value="SMAD_FHA_dom_sf"/>
</dbReference>
<evidence type="ECO:0000256" key="1">
    <source>
        <dbReference type="ARBA" id="ARBA00022553"/>
    </source>
</evidence>
<evidence type="ECO:0000259" key="3">
    <source>
        <dbReference type="PROSITE" id="PS50006"/>
    </source>
</evidence>
<feature type="region of interest" description="Disordered" evidence="2">
    <location>
        <begin position="256"/>
        <end position="299"/>
    </location>
</feature>
<dbReference type="SUPFAM" id="SSF49879">
    <property type="entry name" value="SMAD/FHA domain"/>
    <property type="match status" value="1"/>
</dbReference>
<dbReference type="Pfam" id="PF25591">
    <property type="entry name" value="LRV_2"/>
    <property type="match status" value="1"/>
</dbReference>
<feature type="compositionally biased region" description="Low complexity" evidence="2">
    <location>
        <begin position="260"/>
        <end position="276"/>
    </location>
</feature>
<dbReference type="Pfam" id="PF00498">
    <property type="entry name" value="FHA"/>
    <property type="match status" value="1"/>
</dbReference>
<dbReference type="CDD" id="cd00060">
    <property type="entry name" value="FHA"/>
    <property type="match status" value="1"/>
</dbReference>